<dbReference type="RefSeq" id="WP_242709759.1">
    <property type="nucleotide sequence ID" value="NZ_JALDAX010000004.1"/>
</dbReference>
<keyword evidence="2" id="KW-0732">Signal</keyword>
<name>A0ABS9XHR8_9ACTN</name>
<evidence type="ECO:0000313" key="3">
    <source>
        <dbReference type="EMBL" id="MCI3240891.1"/>
    </source>
</evidence>
<feature type="signal peptide" evidence="2">
    <location>
        <begin position="1"/>
        <end position="20"/>
    </location>
</feature>
<proteinExistence type="predicted"/>
<dbReference type="Proteomes" id="UP001165270">
    <property type="component" value="Unassembled WGS sequence"/>
</dbReference>
<feature type="region of interest" description="Disordered" evidence="1">
    <location>
        <begin position="35"/>
        <end position="83"/>
    </location>
</feature>
<comment type="caution">
    <text evidence="3">The sequence shown here is derived from an EMBL/GenBank/DDBJ whole genome shotgun (WGS) entry which is preliminary data.</text>
</comment>
<organism evidence="3 4">
    <name type="scientific">Streptomyces spinosisporus</name>
    <dbReference type="NCBI Taxonomy" id="2927582"/>
    <lineage>
        <taxon>Bacteria</taxon>
        <taxon>Bacillati</taxon>
        <taxon>Actinomycetota</taxon>
        <taxon>Actinomycetes</taxon>
        <taxon>Kitasatosporales</taxon>
        <taxon>Streptomycetaceae</taxon>
        <taxon>Streptomyces</taxon>
    </lineage>
</organism>
<sequence length="83" mass="8388">MAGVVAAGVLAALGWWATQAAGAGQGGAGIRRVRQSARGTGNITQTGGDRGTGAGRRRRLSEEDVRQKARGDGDIDQVGGDRA</sequence>
<evidence type="ECO:0000313" key="4">
    <source>
        <dbReference type="Proteomes" id="UP001165270"/>
    </source>
</evidence>
<dbReference type="EMBL" id="JALDAX010000004">
    <property type="protein sequence ID" value="MCI3240891.1"/>
    <property type="molecule type" value="Genomic_DNA"/>
</dbReference>
<feature type="chain" id="PRO_5047331988" evidence="2">
    <location>
        <begin position="21"/>
        <end position="83"/>
    </location>
</feature>
<reference evidence="3" key="1">
    <citation type="submission" date="2022-03" db="EMBL/GenBank/DDBJ databases">
        <title>Streptomyces 7R015 and 7R016 isolated from Barleria lupulina in Thailand.</title>
        <authorList>
            <person name="Kanchanasin P."/>
            <person name="Phongsopitanun W."/>
            <person name="Tanasupawat S."/>
        </authorList>
    </citation>
    <scope>NUCLEOTIDE SEQUENCE</scope>
    <source>
        <strain evidence="3">7R016</strain>
    </source>
</reference>
<evidence type="ECO:0000256" key="2">
    <source>
        <dbReference type="SAM" id="SignalP"/>
    </source>
</evidence>
<protein>
    <submittedName>
        <fullName evidence="3">Uncharacterized protein</fullName>
    </submittedName>
</protein>
<accession>A0ABS9XHR8</accession>
<feature type="compositionally biased region" description="Basic and acidic residues" evidence="1">
    <location>
        <begin position="60"/>
        <end position="83"/>
    </location>
</feature>
<evidence type="ECO:0000256" key="1">
    <source>
        <dbReference type="SAM" id="MobiDB-lite"/>
    </source>
</evidence>
<keyword evidence="4" id="KW-1185">Reference proteome</keyword>
<feature type="compositionally biased region" description="Polar residues" evidence="1">
    <location>
        <begin position="37"/>
        <end position="46"/>
    </location>
</feature>
<gene>
    <name evidence="3" type="ORF">MQN93_14305</name>
</gene>